<evidence type="ECO:0000313" key="3">
    <source>
        <dbReference type="EMBL" id="MFM0005649.1"/>
    </source>
</evidence>
<feature type="compositionally biased region" description="Low complexity" evidence="1">
    <location>
        <begin position="20"/>
        <end position="44"/>
    </location>
</feature>
<feature type="compositionally biased region" description="Polar residues" evidence="1">
    <location>
        <begin position="46"/>
        <end position="64"/>
    </location>
</feature>
<reference evidence="3 4" key="1">
    <citation type="journal article" date="2024" name="Chem. Sci.">
        <title>Discovery of megapolipeptins by genome mining of a Burkholderiales bacteria collection.</title>
        <authorList>
            <person name="Paulo B.S."/>
            <person name="Recchia M.J.J."/>
            <person name="Lee S."/>
            <person name="Fergusson C.H."/>
            <person name="Romanowski S.B."/>
            <person name="Hernandez A."/>
            <person name="Krull N."/>
            <person name="Liu D.Y."/>
            <person name="Cavanagh H."/>
            <person name="Bos A."/>
            <person name="Gray C.A."/>
            <person name="Murphy B.T."/>
            <person name="Linington R.G."/>
            <person name="Eustaquio A.S."/>
        </authorList>
    </citation>
    <scope>NUCLEOTIDE SEQUENCE [LARGE SCALE GENOMIC DNA]</scope>
    <source>
        <strain evidence="3 4">RL17-350-BIC-A</strain>
    </source>
</reference>
<dbReference type="Proteomes" id="UP001629230">
    <property type="component" value="Unassembled WGS sequence"/>
</dbReference>
<dbReference type="EMBL" id="JAQQEZ010000031">
    <property type="protein sequence ID" value="MFM0005649.1"/>
    <property type="molecule type" value="Genomic_DNA"/>
</dbReference>
<organism evidence="3 4">
    <name type="scientific">Paraburkholderia dipogonis</name>
    <dbReference type="NCBI Taxonomy" id="1211383"/>
    <lineage>
        <taxon>Bacteria</taxon>
        <taxon>Pseudomonadati</taxon>
        <taxon>Pseudomonadota</taxon>
        <taxon>Betaproteobacteria</taxon>
        <taxon>Burkholderiales</taxon>
        <taxon>Burkholderiaceae</taxon>
        <taxon>Paraburkholderia</taxon>
    </lineage>
</organism>
<keyword evidence="4" id="KW-1185">Reference proteome</keyword>
<evidence type="ECO:0000256" key="2">
    <source>
        <dbReference type="SAM" id="SignalP"/>
    </source>
</evidence>
<keyword evidence="2" id="KW-0732">Signal</keyword>
<feature type="chain" id="PRO_5045695781" evidence="2">
    <location>
        <begin position="24"/>
        <end position="83"/>
    </location>
</feature>
<sequence>MKSQLMVVLAAGGLLVTPGLANAQDTMPAPQAQQQQQNPATPAASSDMNSQSYGGVPATNTQSGRRAAEKCRLDPQCNIFFGS</sequence>
<evidence type="ECO:0000256" key="1">
    <source>
        <dbReference type="SAM" id="MobiDB-lite"/>
    </source>
</evidence>
<dbReference type="RefSeq" id="WP_408180347.1">
    <property type="nucleotide sequence ID" value="NZ_JAQQEZ010000031.1"/>
</dbReference>
<accession>A0ABW9B1W8</accession>
<comment type="caution">
    <text evidence="3">The sequence shown here is derived from an EMBL/GenBank/DDBJ whole genome shotgun (WGS) entry which is preliminary data.</text>
</comment>
<protein>
    <submittedName>
        <fullName evidence="3">Uncharacterized protein</fullName>
    </submittedName>
</protein>
<evidence type="ECO:0000313" key="4">
    <source>
        <dbReference type="Proteomes" id="UP001629230"/>
    </source>
</evidence>
<gene>
    <name evidence="3" type="ORF">PQR57_32195</name>
</gene>
<feature type="region of interest" description="Disordered" evidence="1">
    <location>
        <begin position="20"/>
        <end position="69"/>
    </location>
</feature>
<name>A0ABW9B1W8_9BURK</name>
<proteinExistence type="predicted"/>
<feature type="signal peptide" evidence="2">
    <location>
        <begin position="1"/>
        <end position="23"/>
    </location>
</feature>